<evidence type="ECO:0000256" key="6">
    <source>
        <dbReference type="PIRSR" id="PIRSR004692-3"/>
    </source>
</evidence>
<dbReference type="Pfam" id="PF00571">
    <property type="entry name" value="CBS"/>
    <property type="match status" value="2"/>
</dbReference>
<evidence type="ECO:0000256" key="5">
    <source>
        <dbReference type="PIRSR" id="PIRSR004692-2"/>
    </source>
</evidence>
<dbReference type="CDD" id="cd05014">
    <property type="entry name" value="SIS_Kpsf"/>
    <property type="match status" value="1"/>
</dbReference>
<dbReference type="AlphaFoldDB" id="A0A7L5DUC0"/>
<dbReference type="InterPro" id="IPR035474">
    <property type="entry name" value="SIS_Kpsf"/>
</dbReference>
<protein>
    <submittedName>
        <fullName evidence="10">KpsF/GutQ family sugar-phosphate isomerase</fullName>
    </submittedName>
</protein>
<gene>
    <name evidence="10" type="ORF">HH214_01590</name>
</gene>
<dbReference type="Gene3D" id="3.40.50.10490">
    <property type="entry name" value="Glucose-6-phosphate isomerase like protein, domain 1"/>
    <property type="match status" value="1"/>
</dbReference>
<dbReference type="RefSeq" id="WP_169605669.1">
    <property type="nucleotide sequence ID" value="NZ_CP051682.1"/>
</dbReference>
<feature type="binding site" evidence="5">
    <location>
        <position position="71"/>
    </location>
    <ligand>
        <name>Zn(2+)</name>
        <dbReference type="ChEBI" id="CHEBI:29105"/>
    </ligand>
</feature>
<evidence type="ECO:0000259" key="9">
    <source>
        <dbReference type="PROSITE" id="PS51464"/>
    </source>
</evidence>
<dbReference type="SUPFAM" id="SSF53697">
    <property type="entry name" value="SIS domain"/>
    <property type="match status" value="1"/>
</dbReference>
<dbReference type="InterPro" id="IPR001347">
    <property type="entry name" value="SIS_dom"/>
</dbReference>
<dbReference type="Gene3D" id="3.10.580.10">
    <property type="entry name" value="CBS-domain"/>
    <property type="match status" value="1"/>
</dbReference>
<dbReference type="GO" id="GO:0097367">
    <property type="term" value="F:carbohydrate derivative binding"/>
    <property type="evidence" value="ECO:0007669"/>
    <property type="project" value="InterPro"/>
</dbReference>
<dbReference type="PROSITE" id="PS51371">
    <property type="entry name" value="CBS"/>
    <property type="match status" value="1"/>
</dbReference>
<dbReference type="InterPro" id="IPR004800">
    <property type="entry name" value="KdsD/KpsF-type"/>
</dbReference>
<dbReference type="EMBL" id="CP051682">
    <property type="protein sequence ID" value="QJD94652.1"/>
    <property type="molecule type" value="Genomic_DNA"/>
</dbReference>
<keyword evidence="5" id="KW-0862">Zinc</keyword>
<keyword evidence="11" id="KW-1185">Reference proteome</keyword>
<dbReference type="GO" id="GO:0019146">
    <property type="term" value="F:arabinose-5-phosphate isomerase activity"/>
    <property type="evidence" value="ECO:0007669"/>
    <property type="project" value="UniProtKB-ARBA"/>
</dbReference>
<accession>A0A7L5DUC0</accession>
<dbReference type="InterPro" id="IPR046348">
    <property type="entry name" value="SIS_dom_sf"/>
</dbReference>
<feature type="site" description="Catalytically relevant" evidence="6">
    <location>
        <position position="100"/>
    </location>
</feature>
<dbReference type="InterPro" id="IPR046342">
    <property type="entry name" value="CBS_dom_sf"/>
</dbReference>
<name>A0A7L5DUC0_9SPHI</name>
<dbReference type="GO" id="GO:0046872">
    <property type="term" value="F:metal ion binding"/>
    <property type="evidence" value="ECO:0007669"/>
    <property type="project" value="UniProtKB-KW"/>
</dbReference>
<keyword evidence="10" id="KW-0413">Isomerase</keyword>
<reference evidence="10 11" key="1">
    <citation type="submission" date="2020-04" db="EMBL/GenBank/DDBJ databases">
        <title>Genome sequencing of novel species.</title>
        <authorList>
            <person name="Heo J."/>
            <person name="Kim S.-J."/>
            <person name="Kim J.-S."/>
            <person name="Hong S.-B."/>
            <person name="Kwon S.-W."/>
        </authorList>
    </citation>
    <scope>NUCLEOTIDE SEQUENCE [LARGE SCALE GENOMIC DNA]</scope>
    <source>
        <strain evidence="10 11">F39-2</strain>
    </source>
</reference>
<evidence type="ECO:0000256" key="4">
    <source>
        <dbReference type="PIRNR" id="PIRNR004692"/>
    </source>
</evidence>
<dbReference type="GO" id="GO:1901135">
    <property type="term" value="P:carbohydrate derivative metabolic process"/>
    <property type="evidence" value="ECO:0007669"/>
    <property type="project" value="InterPro"/>
</dbReference>
<feature type="site" description="Catalytically relevant" evidence="6">
    <location>
        <position position="182"/>
    </location>
</feature>
<comment type="similarity">
    <text evidence="1 4">Belongs to the SIS family. GutQ/KpsF subfamily.</text>
</comment>
<dbReference type="InterPro" id="IPR050986">
    <property type="entry name" value="GutQ/KpsF_isomerases"/>
</dbReference>
<feature type="domain" description="SIS" evidence="9">
    <location>
        <begin position="30"/>
        <end position="173"/>
    </location>
</feature>
<feature type="domain" description="CBS" evidence="8">
    <location>
        <begin position="199"/>
        <end position="255"/>
    </location>
</feature>
<proteinExistence type="inferred from homology"/>
<keyword evidence="2" id="KW-0677">Repeat</keyword>
<evidence type="ECO:0000256" key="1">
    <source>
        <dbReference type="ARBA" id="ARBA00008165"/>
    </source>
</evidence>
<sequence>MTAIAQRVFTTEIAALQEVCQLIDEQFTAAVNAILQTKGKLVITGAGKSGLIGKKIAATLASTGTSSFFMHPTEAFHGDLGMIGKNDILILISYSGETDEVIKLIPFLKWNQNTTISITGNPASTIAKNTHHHLNVHITHEACPLQLAPTSSTTATLVMGDALAVALMEARQFQPSDFARFHPGGSLGRKLLIKVKDLMRTEELPFVSRDISFTELLLRMSEGRLGMVIVGQPDDVQGIITDGDLRRALLRNPDTQTLQVTDMITHHPVIIHEDQFIHEAEELMMNKKITTILVSSSNDQCIKGIYQIYTR</sequence>
<keyword evidence="3 7" id="KW-0129">CBS domain</keyword>
<evidence type="ECO:0000256" key="2">
    <source>
        <dbReference type="ARBA" id="ARBA00022737"/>
    </source>
</evidence>
<dbReference type="FunFam" id="3.40.50.10490:FF:000011">
    <property type="entry name" value="Arabinose 5-phosphate isomerase"/>
    <property type="match status" value="1"/>
</dbReference>
<feature type="site" description="Catalytically relevant" evidence="6">
    <location>
        <position position="141"/>
    </location>
</feature>
<dbReference type="Proteomes" id="UP000503278">
    <property type="component" value="Chromosome"/>
</dbReference>
<evidence type="ECO:0000259" key="8">
    <source>
        <dbReference type="PROSITE" id="PS51371"/>
    </source>
</evidence>
<evidence type="ECO:0000256" key="3">
    <source>
        <dbReference type="ARBA" id="ARBA00023122"/>
    </source>
</evidence>
<dbReference type="NCBIfam" id="TIGR00393">
    <property type="entry name" value="kpsF"/>
    <property type="match status" value="1"/>
</dbReference>
<dbReference type="PANTHER" id="PTHR42745:SF1">
    <property type="entry name" value="ARABINOSE 5-PHOSPHATE ISOMERASE KDSD"/>
    <property type="match status" value="1"/>
</dbReference>
<organism evidence="10 11">
    <name type="scientific">Mucilaginibacter robiniae</name>
    <dbReference type="NCBI Taxonomy" id="2728022"/>
    <lineage>
        <taxon>Bacteria</taxon>
        <taxon>Pseudomonadati</taxon>
        <taxon>Bacteroidota</taxon>
        <taxon>Sphingobacteriia</taxon>
        <taxon>Sphingobacteriales</taxon>
        <taxon>Sphingobacteriaceae</taxon>
        <taxon>Mucilaginibacter</taxon>
    </lineage>
</organism>
<feature type="site" description="Catalytically relevant" evidence="6">
    <location>
        <position position="48"/>
    </location>
</feature>
<keyword evidence="5" id="KW-0479">Metal-binding</keyword>
<dbReference type="PROSITE" id="PS51464">
    <property type="entry name" value="SIS"/>
    <property type="match status" value="1"/>
</dbReference>
<dbReference type="KEGG" id="mrob:HH214_01590"/>
<evidence type="ECO:0000256" key="7">
    <source>
        <dbReference type="PROSITE-ProRule" id="PRU00703"/>
    </source>
</evidence>
<evidence type="ECO:0000313" key="10">
    <source>
        <dbReference type="EMBL" id="QJD94652.1"/>
    </source>
</evidence>
<dbReference type="CDD" id="cd04604">
    <property type="entry name" value="CBS_pair_SIS_assoc"/>
    <property type="match status" value="1"/>
</dbReference>
<dbReference type="Pfam" id="PF01380">
    <property type="entry name" value="SIS"/>
    <property type="match status" value="1"/>
</dbReference>
<evidence type="ECO:0000313" key="11">
    <source>
        <dbReference type="Proteomes" id="UP000503278"/>
    </source>
</evidence>
<dbReference type="PIRSF" id="PIRSF004692">
    <property type="entry name" value="KdsD_KpsF"/>
    <property type="match status" value="1"/>
</dbReference>
<dbReference type="GO" id="GO:0005975">
    <property type="term" value="P:carbohydrate metabolic process"/>
    <property type="evidence" value="ECO:0007669"/>
    <property type="project" value="InterPro"/>
</dbReference>
<dbReference type="PANTHER" id="PTHR42745">
    <property type="match status" value="1"/>
</dbReference>
<dbReference type="InterPro" id="IPR000644">
    <property type="entry name" value="CBS_dom"/>
</dbReference>